<gene>
    <name evidence="1" type="ORF">AMECASPLE_003757</name>
</gene>
<protein>
    <submittedName>
        <fullName evidence="1">Uncharacterized protein</fullName>
    </submittedName>
</protein>
<reference evidence="1 2" key="1">
    <citation type="submission" date="2021-06" db="EMBL/GenBank/DDBJ databases">
        <authorList>
            <person name="Palmer J.M."/>
        </authorList>
    </citation>
    <scope>NUCLEOTIDE SEQUENCE [LARGE SCALE GENOMIC DNA]</scope>
    <source>
        <strain evidence="1 2">AS_MEX2019</strain>
        <tissue evidence="1">Muscle</tissue>
    </source>
</reference>
<evidence type="ECO:0000313" key="2">
    <source>
        <dbReference type="Proteomes" id="UP001469553"/>
    </source>
</evidence>
<dbReference type="Proteomes" id="UP001469553">
    <property type="component" value="Unassembled WGS sequence"/>
</dbReference>
<name>A0ABV0Y9L5_9TELE</name>
<evidence type="ECO:0000313" key="1">
    <source>
        <dbReference type="EMBL" id="MEQ2290488.1"/>
    </source>
</evidence>
<keyword evidence="2" id="KW-1185">Reference proteome</keyword>
<comment type="caution">
    <text evidence="1">The sequence shown here is derived from an EMBL/GenBank/DDBJ whole genome shotgun (WGS) entry which is preliminary data.</text>
</comment>
<dbReference type="EMBL" id="JAHRIP010028368">
    <property type="protein sequence ID" value="MEQ2290488.1"/>
    <property type="molecule type" value="Genomic_DNA"/>
</dbReference>
<proteinExistence type="predicted"/>
<accession>A0ABV0Y9L5</accession>
<sequence length="107" mass="11950">MKLNTLCLNGNKIEVVLLGKSDLLTGCKSAIGPLDSFSCDSVRSLRVIFDTDLKFVKQVSAVVQSSFYHFRLNDKIKPNLPQNVVLSITTKQDYCISLHRSMVTKTN</sequence>
<organism evidence="1 2">
    <name type="scientific">Ameca splendens</name>
    <dbReference type="NCBI Taxonomy" id="208324"/>
    <lineage>
        <taxon>Eukaryota</taxon>
        <taxon>Metazoa</taxon>
        <taxon>Chordata</taxon>
        <taxon>Craniata</taxon>
        <taxon>Vertebrata</taxon>
        <taxon>Euteleostomi</taxon>
        <taxon>Actinopterygii</taxon>
        <taxon>Neopterygii</taxon>
        <taxon>Teleostei</taxon>
        <taxon>Neoteleostei</taxon>
        <taxon>Acanthomorphata</taxon>
        <taxon>Ovalentaria</taxon>
        <taxon>Atherinomorphae</taxon>
        <taxon>Cyprinodontiformes</taxon>
        <taxon>Goodeidae</taxon>
        <taxon>Ameca</taxon>
    </lineage>
</organism>